<evidence type="ECO:0000256" key="3">
    <source>
        <dbReference type="SAM" id="MobiDB-lite"/>
    </source>
</evidence>
<keyword evidence="6" id="KW-1185">Reference proteome</keyword>
<dbReference type="GO" id="GO:0006406">
    <property type="term" value="P:mRNA export from nucleus"/>
    <property type="evidence" value="ECO:0007669"/>
    <property type="project" value="UniProtKB-UniRule"/>
</dbReference>
<dbReference type="SMART" id="SM01385">
    <property type="entry name" value="DSS1_SEM1"/>
    <property type="match status" value="1"/>
</dbReference>
<sequence length="119" mass="12625">MSASSSNAQNSKPEPQSTKSAEEPKSSLPSLGALDEDDEFEEFDEQDWDDAETDLSHLTAGASNAPGAGVGLTMGASSASTGDHLWQDSWDDDTVEDDFSKALRAELDKQSNVPQAMST</sequence>
<dbReference type="STRING" id="49012.A0A0F7RV73"/>
<dbReference type="Proteomes" id="UP000242770">
    <property type="component" value="Unassembled WGS sequence"/>
</dbReference>
<gene>
    <name evidence="4" type="primary">SSCI16900.1</name>
    <name evidence="5" type="ORF">SPSC_02138</name>
</gene>
<dbReference type="AlphaFoldDB" id="A0A0F7RV73"/>
<dbReference type="CDD" id="cd13768">
    <property type="entry name" value="DSS1_Sem1"/>
    <property type="match status" value="1"/>
</dbReference>
<reference evidence="4" key="2">
    <citation type="submission" date="2014-06" db="EMBL/GenBank/DDBJ databases">
        <authorList>
            <person name="Berkman J.Paul."/>
        </authorList>
    </citation>
    <scope>NUCLEOTIDE SEQUENCE [LARGE SCALE GENOMIC DNA]</scope>
</reference>
<evidence type="ECO:0000313" key="5">
    <source>
        <dbReference type="EMBL" id="CDU23509.1"/>
    </source>
</evidence>
<evidence type="ECO:0000313" key="6">
    <source>
        <dbReference type="Proteomes" id="UP000242770"/>
    </source>
</evidence>
<keyword evidence="2" id="KW-0647">Proteasome</keyword>
<dbReference type="OrthoDB" id="5586203at2759"/>
<comment type="similarity">
    <text evidence="1 2">Belongs to the DSS1/SEM1 family.</text>
</comment>
<accession>A0A0F7RV73</accession>
<feature type="region of interest" description="Disordered" evidence="3">
    <location>
        <begin position="1"/>
        <end position="92"/>
    </location>
</feature>
<reference evidence="5" key="3">
    <citation type="submission" date="2014-06" db="EMBL/GenBank/DDBJ databases">
        <authorList>
            <person name="Ju J."/>
            <person name="Zhang J."/>
        </authorList>
    </citation>
    <scope>NUCLEOTIDE SEQUENCE</scope>
    <source>
        <strain evidence="5">SscI8</strain>
    </source>
</reference>
<evidence type="ECO:0000256" key="2">
    <source>
        <dbReference type="RuleBase" id="RU369057"/>
    </source>
</evidence>
<evidence type="ECO:0000256" key="1">
    <source>
        <dbReference type="ARBA" id="ARBA00034491"/>
    </source>
</evidence>
<dbReference type="Pfam" id="PF05160">
    <property type="entry name" value="DSS1_SEM1"/>
    <property type="match status" value="1"/>
</dbReference>
<keyword evidence="2" id="KW-0539">Nucleus</keyword>
<evidence type="ECO:0000313" key="4">
    <source>
        <dbReference type="EMBL" id="CDR99253.1"/>
    </source>
</evidence>
<reference evidence="6" key="1">
    <citation type="submission" date="2014-06" db="EMBL/GenBank/DDBJ databases">
        <authorList>
            <person name="Berkman P.J."/>
        </authorList>
    </citation>
    <scope>NUCLEOTIDE SEQUENCE [LARGE SCALE GENOMIC DNA]</scope>
</reference>
<name>A0A0F7RV73_9BASI</name>
<dbReference type="EMBL" id="LK056663">
    <property type="protein sequence ID" value="CDU23509.1"/>
    <property type="molecule type" value="Genomic_DNA"/>
</dbReference>
<feature type="compositionally biased region" description="Acidic residues" evidence="3">
    <location>
        <begin position="34"/>
        <end position="53"/>
    </location>
</feature>
<dbReference type="GO" id="GO:0000724">
    <property type="term" value="P:double-strand break repair via homologous recombination"/>
    <property type="evidence" value="ECO:0007669"/>
    <property type="project" value="TreeGrafter"/>
</dbReference>
<protein>
    <recommendedName>
        <fullName evidence="2">26S proteasome complex subunit SEM1</fullName>
    </recommendedName>
</protein>
<dbReference type="PANTHER" id="PTHR16771:SF0">
    <property type="entry name" value="26S PROTEASOME COMPLEX SUBUNIT SEM1"/>
    <property type="match status" value="1"/>
</dbReference>
<dbReference type="InterPro" id="IPR007834">
    <property type="entry name" value="DSS1_SEM1"/>
</dbReference>
<dbReference type="GO" id="GO:0043248">
    <property type="term" value="P:proteasome assembly"/>
    <property type="evidence" value="ECO:0007669"/>
    <property type="project" value="UniProtKB-UniRule"/>
</dbReference>
<dbReference type="EMBL" id="CCFA01000861">
    <property type="protein sequence ID" value="CDR99253.1"/>
    <property type="molecule type" value="Genomic_DNA"/>
</dbReference>
<proteinExistence type="inferred from homology"/>
<dbReference type="GO" id="GO:0008541">
    <property type="term" value="C:proteasome regulatory particle, lid subcomplex"/>
    <property type="evidence" value="ECO:0007669"/>
    <property type="project" value="UniProtKB-UniRule"/>
</dbReference>
<comment type="function">
    <text evidence="2">Component of the 26S proteasome, a multiprotein complex involved in the ATP-dependent degradation of ubiquitinated proteins.</text>
</comment>
<dbReference type="PANTHER" id="PTHR16771">
    <property type="entry name" value="26 PROTEASOME COMPLEX SUBUNIT DSS1"/>
    <property type="match status" value="1"/>
</dbReference>
<feature type="compositionally biased region" description="Polar residues" evidence="3">
    <location>
        <begin position="1"/>
        <end position="19"/>
    </location>
</feature>
<comment type="subcellular location">
    <subcellularLocation>
        <location evidence="2">Nucleus</location>
    </subcellularLocation>
</comment>
<dbReference type="GO" id="GO:0005634">
    <property type="term" value="C:nucleus"/>
    <property type="evidence" value="ECO:0007669"/>
    <property type="project" value="UniProtKB-SubCell"/>
</dbReference>
<organism evidence="4 6">
    <name type="scientific">Sporisorium scitamineum</name>
    <dbReference type="NCBI Taxonomy" id="49012"/>
    <lineage>
        <taxon>Eukaryota</taxon>
        <taxon>Fungi</taxon>
        <taxon>Dikarya</taxon>
        <taxon>Basidiomycota</taxon>
        <taxon>Ustilaginomycotina</taxon>
        <taxon>Ustilaginomycetes</taxon>
        <taxon>Ustilaginales</taxon>
        <taxon>Ustilaginaceae</taxon>
        <taxon>Sporisorium</taxon>
    </lineage>
</organism>